<gene>
    <name evidence="2" type="ORF">C7S20_00390</name>
</gene>
<evidence type="ECO:0000313" key="3">
    <source>
        <dbReference type="Proteomes" id="UP000241507"/>
    </source>
</evidence>
<sequence>MGKQKENYGDLLSKYLVEKISGKKVNWVQPKKMPWYSSSKKNYLAAGSIIHHANKNSIVWGSGIIDHEQEIAVADFRAVRGPETRKYLLGKGCHCPEVYGDPALLLSDYFKPQINKRFKLGIIPHYNDFKEIKNHWKDQDGVSIIDMMTDNIEKTTVEILECEKIISSSLHGVIVAHAYGIPAVCVQFSDKVFGNGIKYTDYYASIGFDGFVQTNRDILSIVCETEKLFVDAFQPEEEKIQELKKSLLKVCPFKKL</sequence>
<name>A0A2R3ZAH9_9FLAO</name>
<protein>
    <submittedName>
        <fullName evidence="2">Polysaccharide pyruvyl transferase family protein</fullName>
    </submittedName>
</protein>
<dbReference type="Pfam" id="PF04230">
    <property type="entry name" value="PS_pyruv_trans"/>
    <property type="match status" value="1"/>
</dbReference>
<reference evidence="3" key="1">
    <citation type="submission" date="2018-03" db="EMBL/GenBank/DDBJ databases">
        <title>Gramella fulva sp. nov., isolated from a dry surface of tidal flat.</title>
        <authorList>
            <person name="Hwang S.H."/>
            <person name="Hwang W.M."/>
            <person name="Kang K."/>
            <person name="Ahn T.-Y."/>
        </authorList>
    </citation>
    <scope>NUCLEOTIDE SEQUENCE [LARGE SCALE GENOMIC DNA]</scope>
    <source>
        <strain evidence="3">SH35</strain>
    </source>
</reference>
<dbReference type="KEGG" id="grs:C7S20_00390"/>
<dbReference type="AlphaFoldDB" id="A0A2R3ZAH9"/>
<proteinExistence type="predicted"/>
<dbReference type="GO" id="GO:0016740">
    <property type="term" value="F:transferase activity"/>
    <property type="evidence" value="ECO:0007669"/>
    <property type="project" value="UniProtKB-KW"/>
</dbReference>
<evidence type="ECO:0000259" key="1">
    <source>
        <dbReference type="Pfam" id="PF04230"/>
    </source>
</evidence>
<dbReference type="OrthoDB" id="9803627at2"/>
<evidence type="ECO:0000313" key="2">
    <source>
        <dbReference type="EMBL" id="AVR47267.1"/>
    </source>
</evidence>
<dbReference type="Proteomes" id="UP000241507">
    <property type="component" value="Chromosome"/>
</dbReference>
<accession>A0A2R3ZAH9</accession>
<keyword evidence="3" id="KW-1185">Reference proteome</keyword>
<keyword evidence="2" id="KW-0808">Transferase</keyword>
<dbReference type="EMBL" id="CP028136">
    <property type="protein sequence ID" value="AVR47267.1"/>
    <property type="molecule type" value="Genomic_DNA"/>
</dbReference>
<dbReference type="InterPro" id="IPR007345">
    <property type="entry name" value="Polysacch_pyruvyl_Trfase"/>
</dbReference>
<organism evidence="2 3">
    <name type="scientific">Christiangramia fulva</name>
    <dbReference type="NCBI Taxonomy" id="2126553"/>
    <lineage>
        <taxon>Bacteria</taxon>
        <taxon>Pseudomonadati</taxon>
        <taxon>Bacteroidota</taxon>
        <taxon>Flavobacteriia</taxon>
        <taxon>Flavobacteriales</taxon>
        <taxon>Flavobacteriaceae</taxon>
        <taxon>Christiangramia</taxon>
    </lineage>
</organism>
<feature type="domain" description="Polysaccharide pyruvyl transferase" evidence="1">
    <location>
        <begin position="43"/>
        <end position="186"/>
    </location>
</feature>